<evidence type="ECO:0000256" key="1">
    <source>
        <dbReference type="SAM" id="Coils"/>
    </source>
</evidence>
<name>A0A2Z7DGS5_9LAMI</name>
<sequence>MDVKRANELQRSSENAASDAIFELNKVKGSMALLEVRIVDQTAHTDLLEIEIKQLKTELGKAKEELGRLSEHVEALTTELESSKEKENDAQVEIAMLKFEVHKAKSKLAASEIEKSALFNALQDMGLELEERKRENRVLREEVEMVRQSENGSTSSECRMLIKIGDVNDNPLAETWNQSANELENVKKELETAISKVGEFRNRAEQAISRAEAAEKAKAELELQIKKMKEHKERRKAALLALREESVSRDFGGGTKYDHSATTYQTLGKVLKLKF</sequence>
<evidence type="ECO:0000313" key="2">
    <source>
        <dbReference type="EMBL" id="KZV56538.1"/>
    </source>
</evidence>
<feature type="coiled-coil region" evidence="1">
    <location>
        <begin position="173"/>
        <end position="245"/>
    </location>
</feature>
<dbReference type="OrthoDB" id="673185at2759"/>
<gene>
    <name evidence="2" type="ORF">F511_16137</name>
</gene>
<feature type="coiled-coil region" evidence="1">
    <location>
        <begin position="45"/>
        <end position="93"/>
    </location>
</feature>
<dbReference type="EMBL" id="KQ988189">
    <property type="protein sequence ID" value="KZV56538.1"/>
    <property type="molecule type" value="Genomic_DNA"/>
</dbReference>
<feature type="coiled-coil region" evidence="1">
    <location>
        <begin position="122"/>
        <end position="149"/>
    </location>
</feature>
<proteinExistence type="predicted"/>
<accession>A0A2Z7DGS5</accession>
<organism evidence="2 3">
    <name type="scientific">Dorcoceras hygrometricum</name>
    <dbReference type="NCBI Taxonomy" id="472368"/>
    <lineage>
        <taxon>Eukaryota</taxon>
        <taxon>Viridiplantae</taxon>
        <taxon>Streptophyta</taxon>
        <taxon>Embryophyta</taxon>
        <taxon>Tracheophyta</taxon>
        <taxon>Spermatophyta</taxon>
        <taxon>Magnoliopsida</taxon>
        <taxon>eudicotyledons</taxon>
        <taxon>Gunneridae</taxon>
        <taxon>Pentapetalae</taxon>
        <taxon>asterids</taxon>
        <taxon>lamiids</taxon>
        <taxon>Lamiales</taxon>
        <taxon>Gesneriaceae</taxon>
        <taxon>Didymocarpoideae</taxon>
        <taxon>Trichosporeae</taxon>
        <taxon>Loxocarpinae</taxon>
        <taxon>Dorcoceras</taxon>
    </lineage>
</organism>
<reference evidence="2 3" key="1">
    <citation type="journal article" date="2015" name="Proc. Natl. Acad. Sci. U.S.A.">
        <title>The resurrection genome of Boea hygrometrica: A blueprint for survival of dehydration.</title>
        <authorList>
            <person name="Xiao L."/>
            <person name="Yang G."/>
            <person name="Zhang L."/>
            <person name="Yang X."/>
            <person name="Zhao S."/>
            <person name="Ji Z."/>
            <person name="Zhou Q."/>
            <person name="Hu M."/>
            <person name="Wang Y."/>
            <person name="Chen M."/>
            <person name="Xu Y."/>
            <person name="Jin H."/>
            <person name="Xiao X."/>
            <person name="Hu G."/>
            <person name="Bao F."/>
            <person name="Hu Y."/>
            <person name="Wan P."/>
            <person name="Li L."/>
            <person name="Deng X."/>
            <person name="Kuang T."/>
            <person name="Xiang C."/>
            <person name="Zhu J.K."/>
            <person name="Oliver M.J."/>
            <person name="He Y."/>
        </authorList>
    </citation>
    <scope>NUCLEOTIDE SEQUENCE [LARGE SCALE GENOMIC DNA]</scope>
    <source>
        <strain evidence="3">cv. XS01</strain>
    </source>
</reference>
<dbReference type="Proteomes" id="UP000250235">
    <property type="component" value="Unassembled WGS sequence"/>
</dbReference>
<keyword evidence="3" id="KW-1185">Reference proteome</keyword>
<keyword evidence="1" id="KW-0175">Coiled coil</keyword>
<evidence type="ECO:0000313" key="3">
    <source>
        <dbReference type="Proteomes" id="UP000250235"/>
    </source>
</evidence>
<dbReference type="AlphaFoldDB" id="A0A2Z7DGS5"/>
<protein>
    <submittedName>
        <fullName evidence="2">WEB family protein-like</fullName>
    </submittedName>
</protein>